<dbReference type="NCBIfam" id="NF008183">
    <property type="entry name" value="PRK10933.1"/>
    <property type="match status" value="1"/>
</dbReference>
<keyword evidence="2" id="KW-0378">Hydrolase</keyword>
<dbReference type="RefSeq" id="WP_129257340.1">
    <property type="nucleotide sequence ID" value="NZ_SDKC01000001.1"/>
</dbReference>
<dbReference type="AlphaFoldDB" id="A0A4Q1RGN1"/>
<evidence type="ECO:0000256" key="1">
    <source>
        <dbReference type="ARBA" id="ARBA00008061"/>
    </source>
</evidence>
<dbReference type="Pfam" id="PF00128">
    <property type="entry name" value="Alpha-amylase"/>
    <property type="match status" value="1"/>
</dbReference>
<dbReference type="Gene3D" id="3.20.20.80">
    <property type="entry name" value="Glycosidases"/>
    <property type="match status" value="1"/>
</dbReference>
<dbReference type="FunFam" id="3.90.400.10:FF:000002">
    <property type="entry name" value="Sucrose isomerase"/>
    <property type="match status" value="1"/>
</dbReference>
<dbReference type="OrthoDB" id="9805159at2"/>
<dbReference type="SUPFAM" id="SSF51445">
    <property type="entry name" value="(Trans)glycosidases"/>
    <property type="match status" value="1"/>
</dbReference>
<protein>
    <submittedName>
        <fullName evidence="5">Alpha-glucosidase</fullName>
    </submittedName>
</protein>
<evidence type="ECO:0000256" key="2">
    <source>
        <dbReference type="ARBA" id="ARBA00022801"/>
    </source>
</evidence>
<dbReference type="Proteomes" id="UP000290106">
    <property type="component" value="Unassembled WGS sequence"/>
</dbReference>
<dbReference type="PANTHER" id="PTHR10357:SF179">
    <property type="entry name" value="NEUTRAL AND BASIC AMINO ACID TRANSPORT PROTEIN RBAT"/>
    <property type="match status" value="1"/>
</dbReference>
<comment type="similarity">
    <text evidence="1">Belongs to the glycosyl hydrolase 13 family.</text>
</comment>
<dbReference type="GO" id="GO:0004556">
    <property type="term" value="F:alpha-amylase activity"/>
    <property type="evidence" value="ECO:0007669"/>
    <property type="project" value="TreeGrafter"/>
</dbReference>
<keyword evidence="3" id="KW-0326">Glycosidase</keyword>
<dbReference type="SUPFAM" id="SSF51011">
    <property type="entry name" value="Glycosyl hydrolase domain"/>
    <property type="match status" value="1"/>
</dbReference>
<reference evidence="5 6" key="1">
    <citation type="submission" date="2019-01" db="EMBL/GenBank/DDBJ databases">
        <title>Blautia sp. nov. KGMB01111 isolated human feces.</title>
        <authorList>
            <person name="Park J.-E."/>
            <person name="Kim J.-S."/>
            <person name="Park S.-H."/>
        </authorList>
    </citation>
    <scope>NUCLEOTIDE SEQUENCE [LARGE SCALE GENOMIC DNA]</scope>
    <source>
        <strain evidence="5 6">KGMB01111</strain>
    </source>
</reference>
<keyword evidence="6" id="KW-1185">Reference proteome</keyword>
<comment type="caution">
    <text evidence="5">The sequence shown here is derived from an EMBL/GenBank/DDBJ whole genome shotgun (WGS) entry which is preliminary data.</text>
</comment>
<dbReference type="CDD" id="cd11333">
    <property type="entry name" value="AmyAc_SI_OligoGlu_DGase"/>
    <property type="match status" value="1"/>
</dbReference>
<dbReference type="FunFam" id="3.20.20.80:FF:000064">
    <property type="entry name" value="Oligo-1,6-glucosidase"/>
    <property type="match status" value="1"/>
</dbReference>
<sequence>MKHEKDWYKDLVIYQIYPRSFKDGNHDGIGDLKGMIEKLDYLQELGINAVWMSPVFASPNVDNGYDISDYTSIMEEFGTMEDWDAFRDGAHARGIAIIMDLVLNHSSDRHIWFQESRKSRNNPYSDYYIWRDPAPDGGAPNGWMSVFGGSAWEYAAERGQYYLHFFAKEQPDLNWDNPETKEKIFDIIRFWNDKGVDGYRIDAISYLDKGLDGRANPNEQFGTVACVNLEGTHRYIREMVAKTMTPDHLMSVGEVNINNDQDAINYSSAASEEFNMAIPFVPPIVEIRTWSPEKMKRDLHHNYELLKADGWWARFLSNHDKPRQVSLYGNDTTYREASAKMLAAYLHTLPGTPFVYQGEELGMTNVAYPSIEDYDDIDTRNAYHTMIEEEITPQEALAEAQRISRDNARTPMQWDDSAYGGFSDHTPWLGVNPNYKEINAASQMADDSSVFRFYQKLITLRKEHPVMAHGDLHLCCPEEGPVIAYTRSYQEETLLAVHNFSQDVQKFQYAGTGLQLDTSVLLSNYPEHDICPEDEILTLKPYETVIFRLS</sequence>
<gene>
    <name evidence="5" type="ORF">ETP43_05635</name>
</gene>
<dbReference type="Gene3D" id="2.60.40.1180">
    <property type="entry name" value="Golgi alpha-mannosidase II"/>
    <property type="match status" value="1"/>
</dbReference>
<dbReference type="Pfam" id="PF23915">
    <property type="entry name" value="SusG_C"/>
    <property type="match status" value="1"/>
</dbReference>
<dbReference type="GO" id="GO:0009313">
    <property type="term" value="P:oligosaccharide catabolic process"/>
    <property type="evidence" value="ECO:0007669"/>
    <property type="project" value="TreeGrafter"/>
</dbReference>
<dbReference type="Gene3D" id="3.90.400.10">
    <property type="entry name" value="Oligo-1,6-glucosidase, Domain 2"/>
    <property type="match status" value="1"/>
</dbReference>
<evidence type="ECO:0000313" key="6">
    <source>
        <dbReference type="Proteomes" id="UP000290106"/>
    </source>
</evidence>
<dbReference type="InterPro" id="IPR056300">
    <property type="entry name" value="SusG-like_C"/>
</dbReference>
<evidence type="ECO:0000256" key="3">
    <source>
        <dbReference type="ARBA" id="ARBA00023295"/>
    </source>
</evidence>
<name>A0A4Q1RGN1_9FIRM</name>
<evidence type="ECO:0000259" key="4">
    <source>
        <dbReference type="SMART" id="SM00642"/>
    </source>
</evidence>
<dbReference type="InterPro" id="IPR017853">
    <property type="entry name" value="GH"/>
</dbReference>
<organism evidence="5 6">
    <name type="scientific">Blautia faecicola</name>
    <dbReference type="NCBI Taxonomy" id="2509240"/>
    <lineage>
        <taxon>Bacteria</taxon>
        <taxon>Bacillati</taxon>
        <taxon>Bacillota</taxon>
        <taxon>Clostridia</taxon>
        <taxon>Lachnospirales</taxon>
        <taxon>Lachnospiraceae</taxon>
        <taxon>Blautia</taxon>
    </lineage>
</organism>
<evidence type="ECO:0000313" key="5">
    <source>
        <dbReference type="EMBL" id="RXS74742.1"/>
    </source>
</evidence>
<proteinExistence type="inferred from homology"/>
<dbReference type="EMBL" id="SDKC01000001">
    <property type="protein sequence ID" value="RXS74742.1"/>
    <property type="molecule type" value="Genomic_DNA"/>
</dbReference>
<feature type="domain" description="Glycosyl hydrolase family 13 catalytic" evidence="4">
    <location>
        <begin position="15"/>
        <end position="409"/>
    </location>
</feature>
<dbReference type="InterPro" id="IPR045857">
    <property type="entry name" value="O16G_dom_2"/>
</dbReference>
<dbReference type="InterPro" id="IPR013780">
    <property type="entry name" value="Glyco_hydro_b"/>
</dbReference>
<dbReference type="SMART" id="SM00642">
    <property type="entry name" value="Aamy"/>
    <property type="match status" value="1"/>
</dbReference>
<dbReference type="InterPro" id="IPR006047">
    <property type="entry name" value="GH13_cat_dom"/>
</dbReference>
<accession>A0A4Q1RGN1</accession>
<dbReference type="PANTHER" id="PTHR10357">
    <property type="entry name" value="ALPHA-AMYLASE FAMILY MEMBER"/>
    <property type="match status" value="1"/>
</dbReference>